<comment type="caution">
    <text evidence="2">The sequence shown here is derived from an EMBL/GenBank/DDBJ whole genome shotgun (WGS) entry which is preliminary data.</text>
</comment>
<keyword evidence="1" id="KW-0812">Transmembrane</keyword>
<keyword evidence="3" id="KW-1185">Reference proteome</keyword>
<gene>
    <name evidence="2" type="ORF">E8P82_07740</name>
</gene>
<keyword evidence="1" id="KW-0472">Membrane</keyword>
<name>A0A4S5E5T3_9MICC</name>
<dbReference type="AlphaFoldDB" id="A0A4S5E5T3"/>
<organism evidence="2 3">
    <name type="scientific">Arthrobacter echini</name>
    <dbReference type="NCBI Taxonomy" id="1529066"/>
    <lineage>
        <taxon>Bacteria</taxon>
        <taxon>Bacillati</taxon>
        <taxon>Actinomycetota</taxon>
        <taxon>Actinomycetes</taxon>
        <taxon>Micrococcales</taxon>
        <taxon>Micrococcaceae</taxon>
        <taxon>Arthrobacter</taxon>
    </lineage>
</organism>
<protein>
    <submittedName>
        <fullName evidence="2">Uncharacterized protein</fullName>
    </submittedName>
</protein>
<accession>A0A4S5E5T3</accession>
<evidence type="ECO:0000313" key="3">
    <source>
        <dbReference type="Proteomes" id="UP000305233"/>
    </source>
</evidence>
<evidence type="ECO:0000256" key="1">
    <source>
        <dbReference type="SAM" id="Phobius"/>
    </source>
</evidence>
<dbReference type="EMBL" id="SSWH01000005">
    <property type="protein sequence ID" value="THJ66810.1"/>
    <property type="molecule type" value="Genomic_DNA"/>
</dbReference>
<feature type="transmembrane region" description="Helical" evidence="1">
    <location>
        <begin position="122"/>
        <end position="141"/>
    </location>
</feature>
<keyword evidence="1" id="KW-1133">Transmembrane helix</keyword>
<sequence length="179" mass="18372">MNGITERRRRPALPFTVQSLLPALLSFVGLTAMIIGILAMHVWMGGHGATAHHGTGTTSISNSASPAAGAYSIDAPRVYLADGPVTHSSSAAPVLPALTVPGDDLSDLAVPAGCGSDCSGEVALSICVLALVLVGIVRLLTPTGRALAFPLLRRGPPLAHRTSRAVPTPSLTQLCISRR</sequence>
<reference evidence="2 3" key="1">
    <citation type="submission" date="2019-04" db="EMBL/GenBank/DDBJ databases">
        <authorList>
            <person name="Liu Q."/>
            <person name="Xin Y.-H."/>
        </authorList>
    </citation>
    <scope>NUCLEOTIDE SEQUENCE [LARGE SCALE GENOMIC DNA]</scope>
    <source>
        <strain evidence="2 3">AM23</strain>
    </source>
</reference>
<proteinExistence type="predicted"/>
<evidence type="ECO:0000313" key="2">
    <source>
        <dbReference type="EMBL" id="THJ66810.1"/>
    </source>
</evidence>
<dbReference type="RefSeq" id="WP_136453910.1">
    <property type="nucleotide sequence ID" value="NZ_SSWH01000005.1"/>
</dbReference>
<dbReference type="Proteomes" id="UP000305233">
    <property type="component" value="Unassembled WGS sequence"/>
</dbReference>
<dbReference type="OrthoDB" id="4948377at2"/>
<feature type="transmembrane region" description="Helical" evidence="1">
    <location>
        <begin position="20"/>
        <end position="44"/>
    </location>
</feature>